<dbReference type="InterPro" id="IPR011335">
    <property type="entry name" value="Restrct_endonuc-II-like"/>
</dbReference>
<dbReference type="AlphaFoldDB" id="A0A0F5Y986"/>
<dbReference type="PATRIC" id="fig|1637645.4.peg.2123"/>
<dbReference type="Pfam" id="PF05685">
    <property type="entry name" value="Uma2"/>
    <property type="match status" value="1"/>
</dbReference>
<dbReference type="RefSeq" id="WP_046282085.1">
    <property type="nucleotide sequence ID" value="NZ_LATL02000101.1"/>
</dbReference>
<feature type="domain" description="Putative restriction endonuclease" evidence="1">
    <location>
        <begin position="13"/>
        <end position="204"/>
    </location>
</feature>
<gene>
    <name evidence="2" type="ORF">WN50_28945</name>
</gene>
<dbReference type="PANTHER" id="PTHR34107:SF2">
    <property type="entry name" value="SLL0888 PROTEIN"/>
    <property type="match status" value="1"/>
</dbReference>
<organism evidence="2 3">
    <name type="scientific">Limnoraphis robusta CS-951</name>
    <dbReference type="NCBI Taxonomy" id="1637645"/>
    <lineage>
        <taxon>Bacteria</taxon>
        <taxon>Bacillati</taxon>
        <taxon>Cyanobacteriota</taxon>
        <taxon>Cyanophyceae</taxon>
        <taxon>Oscillatoriophycideae</taxon>
        <taxon>Oscillatoriales</taxon>
        <taxon>Sirenicapillariaceae</taxon>
        <taxon>Limnoraphis</taxon>
    </lineage>
</organism>
<evidence type="ECO:0000259" key="1">
    <source>
        <dbReference type="Pfam" id="PF05685"/>
    </source>
</evidence>
<dbReference type="Proteomes" id="UP000033607">
    <property type="component" value="Unassembled WGS sequence"/>
</dbReference>
<dbReference type="SUPFAM" id="SSF52980">
    <property type="entry name" value="Restriction endonuclease-like"/>
    <property type="match status" value="1"/>
</dbReference>
<accession>A0A0F5Y986</accession>
<reference evidence="2 3" key="1">
    <citation type="submission" date="2015-06" db="EMBL/GenBank/DDBJ databases">
        <title>Draft genome assembly of filamentous brackish cyanobacterium Limnoraphis robusta strain CS-951.</title>
        <authorList>
            <person name="Willis A."/>
            <person name="Parks M."/>
            <person name="Burford M.A."/>
        </authorList>
    </citation>
    <scope>NUCLEOTIDE SEQUENCE [LARGE SCALE GENOMIC DNA]</scope>
    <source>
        <strain evidence="2 3">CS-951</strain>
    </source>
</reference>
<name>A0A0F5Y986_9CYAN</name>
<dbReference type="OrthoDB" id="428427at2"/>
<dbReference type="Gene3D" id="3.90.1570.10">
    <property type="entry name" value="tt1808, chain A"/>
    <property type="match status" value="1"/>
</dbReference>
<evidence type="ECO:0000313" key="3">
    <source>
        <dbReference type="Proteomes" id="UP000033607"/>
    </source>
</evidence>
<sequence>MITTPLTSQLTFEKFLSQLPDEEGYYELVNGEIIRKLPTRRHEDLADFILRQFDKEVERLQLNYRVSGRIVIKTETAQGQEQGRHPDITVVDKTLWEAQPTAYSALLEPPQLVVEIVSTNWEDDYLDKLEEYQRLGIPEYWIVDYLAVASRSYLGNPKLLTVFVCVLDENKTYQMNRYQGSDTPDGTLRERIISPTFPEFALTVEELLTH</sequence>
<comment type="caution">
    <text evidence="2">The sequence shown here is derived from an EMBL/GenBank/DDBJ whole genome shotgun (WGS) entry which is preliminary data.</text>
</comment>
<dbReference type="CDD" id="cd06260">
    <property type="entry name" value="DUF820-like"/>
    <property type="match status" value="1"/>
</dbReference>
<dbReference type="EMBL" id="LATL02000101">
    <property type="protein sequence ID" value="KKD34765.1"/>
    <property type="molecule type" value="Genomic_DNA"/>
</dbReference>
<dbReference type="InterPro" id="IPR008538">
    <property type="entry name" value="Uma2"/>
</dbReference>
<proteinExistence type="predicted"/>
<evidence type="ECO:0000313" key="2">
    <source>
        <dbReference type="EMBL" id="KKD34765.1"/>
    </source>
</evidence>
<dbReference type="InterPro" id="IPR012296">
    <property type="entry name" value="Nuclease_put_TT1808"/>
</dbReference>
<protein>
    <recommendedName>
        <fullName evidence="1">Putative restriction endonuclease domain-containing protein</fullName>
    </recommendedName>
</protein>
<dbReference type="PANTHER" id="PTHR34107">
    <property type="entry name" value="SLL0198 PROTEIN-RELATED"/>
    <property type="match status" value="1"/>
</dbReference>